<evidence type="ECO:0000256" key="1">
    <source>
        <dbReference type="SAM" id="MobiDB-lite"/>
    </source>
</evidence>
<gene>
    <name evidence="2" type="ORF">WR25_12448</name>
</gene>
<proteinExistence type="predicted"/>
<comment type="caution">
    <text evidence="2">The sequence shown here is derived from an EMBL/GenBank/DDBJ whole genome shotgun (WGS) entry which is preliminary data.</text>
</comment>
<feature type="compositionally biased region" description="Pro residues" evidence="1">
    <location>
        <begin position="1"/>
        <end position="10"/>
    </location>
</feature>
<evidence type="ECO:0000313" key="3">
    <source>
        <dbReference type="Proteomes" id="UP000218231"/>
    </source>
</evidence>
<keyword evidence="3" id="KW-1185">Reference proteome</keyword>
<protein>
    <submittedName>
        <fullName evidence="2">Uncharacterized protein</fullName>
    </submittedName>
</protein>
<evidence type="ECO:0000313" key="2">
    <source>
        <dbReference type="EMBL" id="PAV93076.1"/>
    </source>
</evidence>
<name>A0A2A2M3Q8_9BILA</name>
<feature type="region of interest" description="Disordered" evidence="1">
    <location>
        <begin position="231"/>
        <end position="254"/>
    </location>
</feature>
<sequence length="254" mass="27557">MAGASCPPPAARRASALPPQPGDEESVAAALGRQHPRQRADVTARLHRDVRRQQRRIGRIDGIVRAIGQEAFQLRLTLRRLEAARREDETPAGFHPIGGTGEQTGLQVCHLLDDRRVDAVEHVRMAAEDAGGAARRVDQQCIGRPIRRPFQHVGGDHLRLQPRAEQVLAQPLDPRVGHIDRSHAITGRGELQRLAAGRRAQIDRVRALGDPVGQQARGDGGGDILHPPAPLGKAGQFGHRGSVGQADMTRYQTG</sequence>
<reference evidence="2 3" key="1">
    <citation type="journal article" date="2017" name="Curr. Biol.">
        <title>Genome architecture and evolution of a unichromosomal asexual nematode.</title>
        <authorList>
            <person name="Fradin H."/>
            <person name="Zegar C."/>
            <person name="Gutwein M."/>
            <person name="Lucas J."/>
            <person name="Kovtun M."/>
            <person name="Corcoran D."/>
            <person name="Baugh L.R."/>
            <person name="Kiontke K."/>
            <person name="Gunsalus K."/>
            <person name="Fitch D.H."/>
            <person name="Piano F."/>
        </authorList>
    </citation>
    <scope>NUCLEOTIDE SEQUENCE [LARGE SCALE GENOMIC DNA]</scope>
    <source>
        <strain evidence="2">PF1309</strain>
    </source>
</reference>
<organism evidence="2 3">
    <name type="scientific">Diploscapter pachys</name>
    <dbReference type="NCBI Taxonomy" id="2018661"/>
    <lineage>
        <taxon>Eukaryota</taxon>
        <taxon>Metazoa</taxon>
        <taxon>Ecdysozoa</taxon>
        <taxon>Nematoda</taxon>
        <taxon>Chromadorea</taxon>
        <taxon>Rhabditida</taxon>
        <taxon>Rhabditina</taxon>
        <taxon>Rhabditomorpha</taxon>
        <taxon>Rhabditoidea</taxon>
        <taxon>Rhabditidae</taxon>
        <taxon>Diploscapter</taxon>
    </lineage>
</organism>
<feature type="region of interest" description="Disordered" evidence="1">
    <location>
        <begin position="1"/>
        <end position="44"/>
    </location>
</feature>
<dbReference type="Proteomes" id="UP000218231">
    <property type="component" value="Unassembled WGS sequence"/>
</dbReference>
<accession>A0A2A2M3Q8</accession>
<dbReference type="EMBL" id="LIAE01005750">
    <property type="protein sequence ID" value="PAV93076.1"/>
    <property type="molecule type" value="Genomic_DNA"/>
</dbReference>
<dbReference type="AlphaFoldDB" id="A0A2A2M3Q8"/>